<evidence type="ECO:0000256" key="1">
    <source>
        <dbReference type="ARBA" id="ARBA00004651"/>
    </source>
</evidence>
<dbReference type="PRINTS" id="PR01806">
    <property type="entry name" value="VIRFACTRMVIN"/>
</dbReference>
<gene>
    <name evidence="9" type="ORF">A2400_00170</name>
</gene>
<feature type="transmembrane region" description="Helical" evidence="8">
    <location>
        <begin position="40"/>
        <end position="68"/>
    </location>
</feature>
<proteinExistence type="predicted"/>
<evidence type="ECO:0000313" key="9">
    <source>
        <dbReference type="EMBL" id="OGC44235.1"/>
    </source>
</evidence>
<evidence type="ECO:0000313" key="10">
    <source>
        <dbReference type="Proteomes" id="UP000177434"/>
    </source>
</evidence>
<dbReference type="GO" id="GO:0008360">
    <property type="term" value="P:regulation of cell shape"/>
    <property type="evidence" value="ECO:0007669"/>
    <property type="project" value="UniProtKB-KW"/>
</dbReference>
<feature type="transmembrane region" description="Helical" evidence="8">
    <location>
        <begin position="140"/>
        <end position="161"/>
    </location>
</feature>
<feature type="transmembrane region" description="Helical" evidence="8">
    <location>
        <begin position="468"/>
        <end position="492"/>
    </location>
</feature>
<keyword evidence="7 8" id="KW-0472">Membrane</keyword>
<feature type="transmembrane region" description="Helical" evidence="8">
    <location>
        <begin position="364"/>
        <end position="386"/>
    </location>
</feature>
<keyword evidence="2" id="KW-1003">Cell membrane</keyword>
<evidence type="ECO:0000256" key="6">
    <source>
        <dbReference type="ARBA" id="ARBA00022989"/>
    </source>
</evidence>
<evidence type="ECO:0000256" key="3">
    <source>
        <dbReference type="ARBA" id="ARBA00022692"/>
    </source>
</evidence>
<accession>A0A1F4UGY1</accession>
<feature type="transmembrane region" description="Helical" evidence="8">
    <location>
        <begin position="168"/>
        <end position="188"/>
    </location>
</feature>
<keyword evidence="3 8" id="KW-0812">Transmembrane</keyword>
<name>A0A1F4UGY1_9BACT</name>
<keyword evidence="6 8" id="KW-1133">Transmembrane helix</keyword>
<keyword evidence="4" id="KW-0133">Cell shape</keyword>
<dbReference type="Pfam" id="PF03023">
    <property type="entry name" value="MurJ"/>
    <property type="match status" value="1"/>
</dbReference>
<sequence>MIKKNSVFSVMFLLLLTKILGFWKLRIFAQLFGASHELDIFWAAFTIPDIIFMVVVAGSINAAIIPILTDELYDKGKSSFNKLFKHLTIYFFLLTSVLILIAFIFSPQITDWIVNNEYAHKVFNMGYRINESDYPLFLNLFRIGLLSPLFLSLSAFVTAFLQVKKQFFITSLAPLFYNLAIVFGTYILVKYFQLDVTAIAISAVLGSIVHLLVQIPLLNKYYKENEEEPLDFKEMINSTGVMKAFKLAYPRMLGVLGEQFNTVVNTFISFTLTAGTLSAYRFAYSLHLFPVNIIGSAVAQVALPDLAQYCCKGQSENFKKVLNDSIQLSLYLIFPIIGIMLVLRLPIVRLIYGTGAFDWQDTLLTAWCLALLSVSVVGQTVVQILLRAFYALKNTWKPLVAIVVGIVVNLLGAYYLTNFFSHYYDWRPILEQVWVQVATANGQGVLSVLKSFLSDTAHWMTTRGESDLAVGGLALSLSLAYFVQMIISSVMLNKIKKVLTWKETVYPALLKFLNTLIMIVGMYFVFRLFDFQFDTTRTVYILILTAVTSIYGAFSYLVGSKIFSPKEFEVAEKFLKNMGNKLFRNGNNLKPE</sequence>
<evidence type="ECO:0000256" key="4">
    <source>
        <dbReference type="ARBA" id="ARBA00022960"/>
    </source>
</evidence>
<evidence type="ECO:0000256" key="8">
    <source>
        <dbReference type="SAM" id="Phobius"/>
    </source>
</evidence>
<dbReference type="PANTHER" id="PTHR47019:SF1">
    <property type="entry name" value="LIPID II FLIPPASE MURJ"/>
    <property type="match status" value="1"/>
</dbReference>
<feature type="transmembrane region" description="Helical" evidence="8">
    <location>
        <begin position="194"/>
        <end position="213"/>
    </location>
</feature>
<reference evidence="9 10" key="1">
    <citation type="journal article" date="2016" name="Nat. Commun.">
        <title>Thousands of microbial genomes shed light on interconnected biogeochemical processes in an aquifer system.</title>
        <authorList>
            <person name="Anantharaman K."/>
            <person name="Brown C.T."/>
            <person name="Hug L.A."/>
            <person name="Sharon I."/>
            <person name="Castelle C.J."/>
            <person name="Probst A.J."/>
            <person name="Thomas B.C."/>
            <person name="Singh A."/>
            <person name="Wilkins M.J."/>
            <person name="Karaoz U."/>
            <person name="Brodie E.L."/>
            <person name="Williams K.H."/>
            <person name="Hubbard S.S."/>
            <person name="Banfield J.F."/>
        </authorList>
    </citation>
    <scope>NUCLEOTIDE SEQUENCE [LARGE SCALE GENOMIC DNA]</scope>
</reference>
<comment type="caution">
    <text evidence="9">The sequence shown here is derived from an EMBL/GenBank/DDBJ whole genome shotgun (WGS) entry which is preliminary data.</text>
</comment>
<dbReference type="Proteomes" id="UP000177434">
    <property type="component" value="Unassembled WGS sequence"/>
</dbReference>
<dbReference type="EMBL" id="MEUN01000077">
    <property type="protein sequence ID" value="OGC44235.1"/>
    <property type="molecule type" value="Genomic_DNA"/>
</dbReference>
<dbReference type="InterPro" id="IPR051050">
    <property type="entry name" value="Lipid_II_flippase_MurJ/MviN"/>
</dbReference>
<dbReference type="GO" id="GO:0009252">
    <property type="term" value="P:peptidoglycan biosynthetic process"/>
    <property type="evidence" value="ECO:0007669"/>
    <property type="project" value="UniProtKB-KW"/>
</dbReference>
<dbReference type="GO" id="GO:0015648">
    <property type="term" value="F:lipid-linked peptidoglycan transporter activity"/>
    <property type="evidence" value="ECO:0007669"/>
    <property type="project" value="TreeGrafter"/>
</dbReference>
<dbReference type="AlphaFoldDB" id="A0A1F4UGY1"/>
<keyword evidence="5" id="KW-0573">Peptidoglycan synthesis</keyword>
<evidence type="ECO:0008006" key="11">
    <source>
        <dbReference type="Google" id="ProtNLM"/>
    </source>
</evidence>
<protein>
    <recommendedName>
        <fullName evidence="11">Lipid II flippase MurJ</fullName>
    </recommendedName>
</protein>
<dbReference type="GO" id="GO:0034204">
    <property type="term" value="P:lipid translocation"/>
    <property type="evidence" value="ECO:0007669"/>
    <property type="project" value="TreeGrafter"/>
</dbReference>
<comment type="subcellular location">
    <subcellularLocation>
        <location evidence="1">Cell membrane</location>
        <topology evidence="1">Multi-pass membrane protein</topology>
    </subcellularLocation>
</comment>
<dbReference type="GO" id="GO:0005886">
    <property type="term" value="C:plasma membrane"/>
    <property type="evidence" value="ECO:0007669"/>
    <property type="project" value="UniProtKB-SubCell"/>
</dbReference>
<evidence type="ECO:0000256" key="2">
    <source>
        <dbReference type="ARBA" id="ARBA00022475"/>
    </source>
</evidence>
<dbReference type="PANTHER" id="PTHR47019">
    <property type="entry name" value="LIPID II FLIPPASE MURJ"/>
    <property type="match status" value="1"/>
</dbReference>
<feature type="transmembrane region" description="Helical" evidence="8">
    <location>
        <begin position="504"/>
        <end position="526"/>
    </location>
</feature>
<dbReference type="InterPro" id="IPR004268">
    <property type="entry name" value="MurJ"/>
</dbReference>
<evidence type="ECO:0000256" key="7">
    <source>
        <dbReference type="ARBA" id="ARBA00023136"/>
    </source>
</evidence>
<evidence type="ECO:0000256" key="5">
    <source>
        <dbReference type="ARBA" id="ARBA00022984"/>
    </source>
</evidence>
<feature type="transmembrane region" description="Helical" evidence="8">
    <location>
        <begin position="538"/>
        <end position="558"/>
    </location>
</feature>
<organism evidence="9 10">
    <name type="scientific">candidate division WS6 bacterium RIFOXYB1_FULL_33_14</name>
    <dbReference type="NCBI Taxonomy" id="1817896"/>
    <lineage>
        <taxon>Bacteria</taxon>
        <taxon>Candidatus Dojkabacteria</taxon>
    </lineage>
</organism>
<feature type="transmembrane region" description="Helical" evidence="8">
    <location>
        <begin position="89"/>
        <end position="109"/>
    </location>
</feature>
<feature type="transmembrane region" description="Helical" evidence="8">
    <location>
        <begin position="328"/>
        <end position="352"/>
    </location>
</feature>
<feature type="transmembrane region" description="Helical" evidence="8">
    <location>
        <begin position="398"/>
        <end position="417"/>
    </location>
</feature>